<feature type="compositionally biased region" description="Polar residues" evidence="1">
    <location>
        <begin position="101"/>
        <end position="126"/>
    </location>
</feature>
<dbReference type="OrthoDB" id="5808441at2759"/>
<evidence type="ECO:0000256" key="1">
    <source>
        <dbReference type="SAM" id="MobiDB-lite"/>
    </source>
</evidence>
<feature type="region of interest" description="Disordered" evidence="1">
    <location>
        <begin position="65"/>
        <end position="153"/>
    </location>
</feature>
<keyword evidence="2" id="KW-0812">Transmembrane</keyword>
<accession>A0A8K0KIP8</accession>
<comment type="caution">
    <text evidence="3">The sequence shown here is derived from an EMBL/GenBank/DDBJ whole genome shotgun (WGS) entry which is preliminary data.</text>
</comment>
<evidence type="ECO:0000313" key="3">
    <source>
        <dbReference type="EMBL" id="KAG8236004.1"/>
    </source>
</evidence>
<evidence type="ECO:0000313" key="4">
    <source>
        <dbReference type="Proteomes" id="UP000792457"/>
    </source>
</evidence>
<organism evidence="3 4">
    <name type="scientific">Ladona fulva</name>
    <name type="common">Scarce chaser dragonfly</name>
    <name type="synonym">Libellula fulva</name>
    <dbReference type="NCBI Taxonomy" id="123851"/>
    <lineage>
        <taxon>Eukaryota</taxon>
        <taxon>Metazoa</taxon>
        <taxon>Ecdysozoa</taxon>
        <taxon>Arthropoda</taxon>
        <taxon>Hexapoda</taxon>
        <taxon>Insecta</taxon>
        <taxon>Pterygota</taxon>
        <taxon>Palaeoptera</taxon>
        <taxon>Odonata</taxon>
        <taxon>Epiprocta</taxon>
        <taxon>Anisoptera</taxon>
        <taxon>Libelluloidea</taxon>
        <taxon>Libellulidae</taxon>
        <taxon>Ladona</taxon>
    </lineage>
</organism>
<keyword evidence="4" id="KW-1185">Reference proteome</keyword>
<dbReference type="InterPro" id="IPR000718">
    <property type="entry name" value="Peptidase_M13"/>
</dbReference>
<keyword evidence="2" id="KW-0472">Membrane</keyword>
<dbReference type="InterPro" id="IPR024079">
    <property type="entry name" value="MetalloPept_cat_dom_sf"/>
</dbReference>
<dbReference type="SUPFAM" id="SSF55486">
    <property type="entry name" value="Metalloproteases ('zincins'), catalytic domain"/>
    <property type="match status" value="1"/>
</dbReference>
<keyword evidence="2" id="KW-1133">Transmembrane helix</keyword>
<reference evidence="3" key="1">
    <citation type="submission" date="2013-04" db="EMBL/GenBank/DDBJ databases">
        <authorList>
            <person name="Qu J."/>
            <person name="Murali S.C."/>
            <person name="Bandaranaike D."/>
            <person name="Bellair M."/>
            <person name="Blankenburg K."/>
            <person name="Chao H."/>
            <person name="Dinh H."/>
            <person name="Doddapaneni H."/>
            <person name="Downs B."/>
            <person name="Dugan-Rocha S."/>
            <person name="Elkadiri S."/>
            <person name="Gnanaolivu R.D."/>
            <person name="Hernandez B."/>
            <person name="Javaid M."/>
            <person name="Jayaseelan J.C."/>
            <person name="Lee S."/>
            <person name="Li M."/>
            <person name="Ming W."/>
            <person name="Munidasa M."/>
            <person name="Muniz J."/>
            <person name="Nguyen L."/>
            <person name="Ongeri F."/>
            <person name="Osuji N."/>
            <person name="Pu L.-L."/>
            <person name="Puazo M."/>
            <person name="Qu C."/>
            <person name="Quiroz J."/>
            <person name="Raj R."/>
            <person name="Weissenberger G."/>
            <person name="Xin Y."/>
            <person name="Zou X."/>
            <person name="Han Y."/>
            <person name="Richards S."/>
            <person name="Worley K."/>
            <person name="Muzny D."/>
            <person name="Gibbs R."/>
        </authorList>
    </citation>
    <scope>NUCLEOTIDE SEQUENCE</scope>
    <source>
        <strain evidence="3">Sampled in the wild</strain>
    </source>
</reference>
<dbReference type="Gene3D" id="3.40.390.10">
    <property type="entry name" value="Collagenase (Catalytic Domain)"/>
    <property type="match status" value="1"/>
</dbReference>
<dbReference type="PROSITE" id="PS51885">
    <property type="entry name" value="NEPRILYSIN"/>
    <property type="match status" value="1"/>
</dbReference>
<dbReference type="Proteomes" id="UP000792457">
    <property type="component" value="Unassembled WGS sequence"/>
</dbReference>
<dbReference type="EMBL" id="KZ308977">
    <property type="protein sequence ID" value="KAG8236004.1"/>
    <property type="molecule type" value="Genomic_DNA"/>
</dbReference>
<proteinExistence type="predicted"/>
<dbReference type="GO" id="GO:0006508">
    <property type="term" value="P:proteolysis"/>
    <property type="evidence" value="ECO:0007669"/>
    <property type="project" value="InterPro"/>
</dbReference>
<gene>
    <name evidence="3" type="ORF">J437_LFUL016369</name>
</gene>
<name>A0A8K0KIP8_LADFU</name>
<dbReference type="GO" id="GO:0004222">
    <property type="term" value="F:metalloendopeptidase activity"/>
    <property type="evidence" value="ECO:0007669"/>
    <property type="project" value="InterPro"/>
</dbReference>
<dbReference type="AlphaFoldDB" id="A0A8K0KIP8"/>
<feature type="compositionally biased region" description="Polar residues" evidence="1">
    <location>
        <begin position="85"/>
        <end position="94"/>
    </location>
</feature>
<protein>
    <submittedName>
        <fullName evidence="3">Uncharacterized protein</fullName>
    </submittedName>
</protein>
<evidence type="ECO:0000256" key="2">
    <source>
        <dbReference type="SAM" id="Phobius"/>
    </source>
</evidence>
<sequence length="288" mass="31460">MKRGSYKIQDGYSGSGGGKEASEYVWCESAARPPDSSYSACLLALILFLFLCVVIMLAAWPWKAGKPTTDAETDSPIRDGLSAGKMTTVSTSLPSAPEESPTVNDTLNPTSLSATEWSESTHPTFLSTETSESTTLPAVEILPKEGKTTELSDSEMVGRTMTPDTHEALVDEKEGISTSSEEEVKEFEFVLDDHCWTSACKSHASQMLALMNHSTDACHDIYAFACGGMRGEGEMLHKHNPSKSSAKKKFETFIDKCIHTDEPLGVRIEKGEFRRLSLMPNSCHAFQL</sequence>
<feature type="transmembrane region" description="Helical" evidence="2">
    <location>
        <begin position="40"/>
        <end position="62"/>
    </location>
</feature>
<reference evidence="3" key="2">
    <citation type="submission" date="2017-10" db="EMBL/GenBank/DDBJ databases">
        <title>Ladona fulva Genome sequencing and assembly.</title>
        <authorList>
            <person name="Murali S."/>
            <person name="Richards S."/>
            <person name="Bandaranaike D."/>
            <person name="Bellair M."/>
            <person name="Blankenburg K."/>
            <person name="Chao H."/>
            <person name="Dinh H."/>
            <person name="Doddapaneni H."/>
            <person name="Dugan-Rocha S."/>
            <person name="Elkadiri S."/>
            <person name="Gnanaolivu R."/>
            <person name="Hernandez B."/>
            <person name="Skinner E."/>
            <person name="Javaid M."/>
            <person name="Lee S."/>
            <person name="Li M."/>
            <person name="Ming W."/>
            <person name="Munidasa M."/>
            <person name="Muniz J."/>
            <person name="Nguyen L."/>
            <person name="Hughes D."/>
            <person name="Osuji N."/>
            <person name="Pu L.-L."/>
            <person name="Puazo M."/>
            <person name="Qu C."/>
            <person name="Quiroz J."/>
            <person name="Raj R."/>
            <person name="Weissenberger G."/>
            <person name="Xin Y."/>
            <person name="Zou X."/>
            <person name="Han Y."/>
            <person name="Worley K."/>
            <person name="Muzny D."/>
            <person name="Gibbs R."/>
        </authorList>
    </citation>
    <scope>NUCLEOTIDE SEQUENCE</scope>
    <source>
        <strain evidence="3">Sampled in the wild</strain>
    </source>
</reference>